<evidence type="ECO:0000313" key="11">
    <source>
        <dbReference type="Proteomes" id="UP000193435"/>
    </source>
</evidence>
<dbReference type="OrthoDB" id="2162374at2"/>
<dbReference type="PROSITE" id="PS50928">
    <property type="entry name" value="ABC_TM1"/>
    <property type="match status" value="2"/>
</dbReference>
<dbReference type="Proteomes" id="UP000193435">
    <property type="component" value="Unassembled WGS sequence"/>
</dbReference>
<evidence type="ECO:0000256" key="5">
    <source>
        <dbReference type="ARBA" id="ARBA00022692"/>
    </source>
</evidence>
<dbReference type="SUPFAM" id="SSF161098">
    <property type="entry name" value="MetI-like"/>
    <property type="match status" value="2"/>
</dbReference>
<evidence type="ECO:0000256" key="4">
    <source>
        <dbReference type="ARBA" id="ARBA00022519"/>
    </source>
</evidence>
<gene>
    <name evidence="10" type="ORF">SAMN04488700_1084</name>
</gene>
<feature type="transmembrane region" description="Helical" evidence="8">
    <location>
        <begin position="423"/>
        <end position="442"/>
    </location>
</feature>
<dbReference type="InterPro" id="IPR000515">
    <property type="entry name" value="MetI-like"/>
</dbReference>
<keyword evidence="7 8" id="KW-0472">Membrane</keyword>
<evidence type="ECO:0000256" key="3">
    <source>
        <dbReference type="ARBA" id="ARBA00022475"/>
    </source>
</evidence>
<dbReference type="PANTHER" id="PTHR43357:SF4">
    <property type="entry name" value="INNER MEMBRANE ABC TRANSPORTER PERMEASE PROTEIN YDCV"/>
    <property type="match status" value="1"/>
</dbReference>
<evidence type="ECO:0000256" key="1">
    <source>
        <dbReference type="ARBA" id="ARBA00004429"/>
    </source>
</evidence>
<feature type="transmembrane region" description="Helical" evidence="8">
    <location>
        <begin position="60"/>
        <end position="82"/>
    </location>
</feature>
<protein>
    <submittedName>
        <fullName evidence="10">ABC-type Fe3+ transport system, permease component</fullName>
    </submittedName>
</protein>
<feature type="transmembrane region" description="Helical" evidence="8">
    <location>
        <begin position="252"/>
        <end position="274"/>
    </location>
</feature>
<evidence type="ECO:0000259" key="9">
    <source>
        <dbReference type="PROSITE" id="PS50928"/>
    </source>
</evidence>
<reference evidence="10 11" key="1">
    <citation type="submission" date="2017-04" db="EMBL/GenBank/DDBJ databases">
        <authorList>
            <person name="Afonso C.L."/>
            <person name="Miller P.J."/>
            <person name="Scott M.A."/>
            <person name="Spackman E."/>
            <person name="Goraichik I."/>
            <person name="Dimitrov K.M."/>
            <person name="Suarez D.L."/>
            <person name="Swayne D.E."/>
        </authorList>
    </citation>
    <scope>NUCLEOTIDE SEQUENCE [LARGE SCALE GENOMIC DNA]</scope>
    <source>
        <strain evidence="10 11">LMG26642</strain>
    </source>
</reference>
<feature type="transmembrane region" description="Helical" evidence="8">
    <location>
        <begin position="354"/>
        <end position="382"/>
    </location>
</feature>
<dbReference type="RefSeq" id="WP_085559276.1">
    <property type="nucleotide sequence ID" value="NZ_FOAH01000001.1"/>
</dbReference>
<dbReference type="EMBL" id="FXBJ01000002">
    <property type="protein sequence ID" value="SMH29645.1"/>
    <property type="molecule type" value="Genomic_DNA"/>
</dbReference>
<comment type="similarity">
    <text evidence="8">Belongs to the binding-protein-dependent transport system permease family.</text>
</comment>
<keyword evidence="3" id="KW-1003">Cell membrane</keyword>
<evidence type="ECO:0000313" key="10">
    <source>
        <dbReference type="EMBL" id="SMH29645.1"/>
    </source>
</evidence>
<dbReference type="InterPro" id="IPR035906">
    <property type="entry name" value="MetI-like_sf"/>
</dbReference>
<dbReference type="GO" id="GO:0005886">
    <property type="term" value="C:plasma membrane"/>
    <property type="evidence" value="ECO:0007669"/>
    <property type="project" value="UniProtKB-SubCell"/>
</dbReference>
<evidence type="ECO:0000256" key="8">
    <source>
        <dbReference type="RuleBase" id="RU363032"/>
    </source>
</evidence>
<feature type="transmembrane region" description="Helical" evidence="8">
    <location>
        <begin position="103"/>
        <end position="127"/>
    </location>
</feature>
<dbReference type="GO" id="GO:0055085">
    <property type="term" value="P:transmembrane transport"/>
    <property type="evidence" value="ECO:0007669"/>
    <property type="project" value="InterPro"/>
</dbReference>
<dbReference type="Pfam" id="PF00528">
    <property type="entry name" value="BPD_transp_1"/>
    <property type="match status" value="2"/>
</dbReference>
<keyword evidence="5 8" id="KW-0812">Transmembrane</keyword>
<dbReference type="CDD" id="cd06261">
    <property type="entry name" value="TM_PBP2"/>
    <property type="match status" value="2"/>
</dbReference>
<feature type="transmembrane region" description="Helical" evidence="8">
    <location>
        <begin position="198"/>
        <end position="220"/>
    </location>
</feature>
<keyword evidence="11" id="KW-1185">Reference proteome</keyword>
<name>A0A1X7MYV8_9LACT</name>
<comment type="subcellular location">
    <subcellularLocation>
        <location evidence="1">Cell inner membrane</location>
        <topology evidence="1">Multi-pass membrane protein</topology>
    </subcellularLocation>
    <subcellularLocation>
        <location evidence="8">Cell membrane</location>
        <topology evidence="8">Multi-pass membrane protein</topology>
    </subcellularLocation>
</comment>
<keyword evidence="2 8" id="KW-0813">Transport</keyword>
<evidence type="ECO:0000256" key="2">
    <source>
        <dbReference type="ARBA" id="ARBA00022448"/>
    </source>
</evidence>
<dbReference type="STRING" id="1073423.SAMN04488700_1084"/>
<dbReference type="Gene3D" id="1.10.3720.10">
    <property type="entry name" value="MetI-like"/>
    <property type="match status" value="2"/>
</dbReference>
<proteinExistence type="inferred from homology"/>
<keyword evidence="4" id="KW-0997">Cell inner membrane</keyword>
<dbReference type="AlphaFoldDB" id="A0A1X7MYV8"/>
<feature type="transmembrane region" description="Helical" evidence="8">
    <location>
        <begin position="524"/>
        <end position="547"/>
    </location>
</feature>
<feature type="transmembrane region" description="Helical" evidence="8">
    <location>
        <begin position="147"/>
        <end position="171"/>
    </location>
</feature>
<sequence>MKWYDKNKPYLLVGPAILMTLLLVGYGLLMVFIESILSSGSLSLEIYRTLLSDEIFQSSFLFSLRIVVVSTLLSLGIGFVLVRSAFPVLKRSFPRLISWLPMLFPHFVWGYMLYLLFSQTGLFSTIFNGLGIIALPGDFPNLFMDSAGLGIMITYIWKGVPFVILMLLPVYEQLSHSQKQLVFTLGGKKGAVFRYVEWPYVFPVLLETFFIIFSFVLAAYEVPALLGATYPKMISVLSYDWFFGTNWEKQPYAYATMVIVTTFIVFFVSILSFITRRSRKHLYQNQNDGKKIESIGHFSNFSFLNIAFLSLLPTLFLFLSSFVSKWEYGMILPKTISIQGWRVLFLEQPYLLEAILTSIGIILLALLLNVIIGIPAANALAFYEFKGKATIDTLLLSPLFVPVLAVAMGIHLTFIRLGIANRWIGVVLIHLILTLPYTIRILRAGFERVGKKQGELAVSLGAKPFKAFYLIYLPQLLPSLRSVVFIVTVVSLSQYFVTALIGGGNVLTLPLLYFPFFQSVDQSIMASFSLIFAIVPVGIWVIIELVLKILLPKKFG</sequence>
<feature type="transmembrane region" description="Helical" evidence="8">
    <location>
        <begin position="12"/>
        <end position="33"/>
    </location>
</feature>
<feature type="domain" description="ABC transmembrane type-1" evidence="9">
    <location>
        <begin position="355"/>
        <end position="543"/>
    </location>
</feature>
<dbReference type="PANTHER" id="PTHR43357">
    <property type="entry name" value="INNER MEMBRANE ABC TRANSPORTER PERMEASE PROTEIN YDCV"/>
    <property type="match status" value="1"/>
</dbReference>
<feature type="transmembrane region" description="Helical" evidence="8">
    <location>
        <begin position="295"/>
        <end position="319"/>
    </location>
</feature>
<keyword evidence="6 8" id="KW-1133">Transmembrane helix</keyword>
<feature type="domain" description="ABC transmembrane type-1" evidence="9">
    <location>
        <begin position="56"/>
        <end position="275"/>
    </location>
</feature>
<feature type="transmembrane region" description="Helical" evidence="8">
    <location>
        <begin position="394"/>
        <end position="417"/>
    </location>
</feature>
<organism evidence="10 11">
    <name type="scientific">Carnobacterium iners</name>
    <dbReference type="NCBI Taxonomy" id="1073423"/>
    <lineage>
        <taxon>Bacteria</taxon>
        <taxon>Bacillati</taxon>
        <taxon>Bacillota</taxon>
        <taxon>Bacilli</taxon>
        <taxon>Lactobacillales</taxon>
        <taxon>Carnobacteriaceae</taxon>
        <taxon>Carnobacterium</taxon>
    </lineage>
</organism>
<evidence type="ECO:0000256" key="6">
    <source>
        <dbReference type="ARBA" id="ARBA00022989"/>
    </source>
</evidence>
<evidence type="ECO:0000256" key="7">
    <source>
        <dbReference type="ARBA" id="ARBA00023136"/>
    </source>
</evidence>
<accession>A0A1X7MYV8</accession>